<proteinExistence type="predicted"/>
<protein>
    <submittedName>
        <fullName evidence="7">CORIN</fullName>
        <ecNumber evidence="7">3.4.21.-</ecNumber>
    </submittedName>
</protein>
<dbReference type="InterPro" id="IPR042333">
    <property type="entry name" value="LRAD2/Mig-13-like"/>
</dbReference>
<dbReference type="PRINTS" id="PR00261">
    <property type="entry name" value="LDLRECEPTOR"/>
</dbReference>
<keyword evidence="1 3" id="KW-1015">Disulfide bond</keyword>
<dbReference type="SMART" id="SM00192">
    <property type="entry name" value="LDLa"/>
    <property type="match status" value="2"/>
</dbReference>
<comment type="caution">
    <text evidence="2">Lacks conserved residue(s) required for the propagation of feature annotation.</text>
</comment>
<dbReference type="PANTHER" id="PTHR24652:SF67">
    <property type="entry name" value="LOW-DENSITY LIPOPROTEIN RECEPTOR CLASS A DOMAIN-CONTAINING PROTEIN 2"/>
    <property type="match status" value="1"/>
</dbReference>
<feature type="disulfide bond" evidence="3">
    <location>
        <begin position="158"/>
        <end position="170"/>
    </location>
</feature>
<feature type="transmembrane region" description="Helical" evidence="4">
    <location>
        <begin position="342"/>
        <end position="359"/>
    </location>
</feature>
<dbReference type="EC" id="3.4.21.-" evidence="7"/>
<feature type="chain" id="PRO_5035807413" evidence="5">
    <location>
        <begin position="20"/>
        <end position="622"/>
    </location>
</feature>
<dbReference type="EMBL" id="CAJPWZ010001461">
    <property type="protein sequence ID" value="CAG2215991.1"/>
    <property type="molecule type" value="Genomic_DNA"/>
</dbReference>
<evidence type="ECO:0000256" key="2">
    <source>
        <dbReference type="PROSITE-ProRule" id="PRU00059"/>
    </source>
</evidence>
<evidence type="ECO:0000256" key="5">
    <source>
        <dbReference type="SAM" id="SignalP"/>
    </source>
</evidence>
<evidence type="ECO:0000256" key="1">
    <source>
        <dbReference type="ARBA" id="ARBA00023157"/>
    </source>
</evidence>
<gene>
    <name evidence="7" type="ORF">MEDL_29730</name>
</gene>
<comment type="caution">
    <text evidence="7">The sequence shown here is derived from an EMBL/GenBank/DDBJ whole genome shotgun (WGS) entry which is preliminary data.</text>
</comment>
<sequence>MEKFYSVISLLFFIVEVSSITKYDLKSVCDGPSQLLTIPTDGDILLTHSSSDPLLPNMTCVVSIYNPMTKYPGRVLAYFESFSTDESKNCVNSRLDIYDERGTSVNKTLTGPNGVCGNRDNLDIYYNSTQQYMTFRFKDVNQTSNFRVVLTAAHTGICQESEFGCGNGFCIGRHLECNGYNNCGNDIDELACVVALAAGIIVVIIIGSILAIICIITAIMCLVCRPRHDLISVCESPTQLLTIPTEDILLTLSSDPLLPNMTCVVPNKGCLSGKKSWHIFESPNGVFIGINRKSLHSYYNSTQQYMTLRFRDINQTSNFQSQSTAARTELPYYAQWGRNKMAVLYTFITLILVASVNAIQTKYFKFTCNQTIPIPDEGDILFVIDKYHPLSKSPCTVFVFNQRSASRVLVNLNKFKIDGSKNCTQSRLNIYDGHGSNKPLTGKNGLCGSIKRDLYNSTQQNMTFTVHDNKGTASITLLVTSARKGDCHHNELNCQNGFCIPGKLACNGYNNCGNGIDELTCVLSLAVGVIIAIVIDNFKLVCDATPIQITNGAITLSYYSTSPIARNTTCTVRVFSPISKYPANVIAYFRTFYTDYSQNCVNSRLDIFDSLVELLQVPTIKL</sequence>
<accession>A0A8S3S2B0</accession>
<dbReference type="PROSITE" id="PS50068">
    <property type="entry name" value="LDLRA_2"/>
    <property type="match status" value="2"/>
</dbReference>
<organism evidence="7 8">
    <name type="scientific">Mytilus edulis</name>
    <name type="common">Blue mussel</name>
    <dbReference type="NCBI Taxonomy" id="6550"/>
    <lineage>
        <taxon>Eukaryota</taxon>
        <taxon>Metazoa</taxon>
        <taxon>Spiralia</taxon>
        <taxon>Lophotrochozoa</taxon>
        <taxon>Mollusca</taxon>
        <taxon>Bivalvia</taxon>
        <taxon>Autobranchia</taxon>
        <taxon>Pteriomorphia</taxon>
        <taxon>Mytilida</taxon>
        <taxon>Mytiloidea</taxon>
        <taxon>Mytilidae</taxon>
        <taxon>Mytilinae</taxon>
        <taxon>Mytilus</taxon>
    </lineage>
</organism>
<feature type="disulfide bond" evidence="3">
    <location>
        <begin position="487"/>
        <end position="499"/>
    </location>
</feature>
<keyword evidence="4" id="KW-0472">Membrane</keyword>
<keyword evidence="4" id="KW-0812">Transmembrane</keyword>
<dbReference type="InterPro" id="IPR000859">
    <property type="entry name" value="CUB_dom"/>
</dbReference>
<dbReference type="Gene3D" id="2.60.120.290">
    <property type="entry name" value="Spermadhesin, CUB domain"/>
    <property type="match status" value="2"/>
</dbReference>
<feature type="signal peptide" evidence="5">
    <location>
        <begin position="1"/>
        <end position="19"/>
    </location>
</feature>
<dbReference type="OrthoDB" id="6128301at2759"/>
<feature type="disulfide bond" evidence="3">
    <location>
        <begin position="165"/>
        <end position="183"/>
    </location>
</feature>
<evidence type="ECO:0000313" key="8">
    <source>
        <dbReference type="Proteomes" id="UP000683360"/>
    </source>
</evidence>
<dbReference type="InterPro" id="IPR035914">
    <property type="entry name" value="Sperma_CUB_dom_sf"/>
</dbReference>
<dbReference type="PROSITE" id="PS01180">
    <property type="entry name" value="CUB"/>
    <property type="match status" value="1"/>
</dbReference>
<keyword evidence="8" id="KW-1185">Reference proteome</keyword>
<dbReference type="SUPFAM" id="SSF57424">
    <property type="entry name" value="LDL receptor-like module"/>
    <property type="match status" value="2"/>
</dbReference>
<feature type="disulfide bond" evidence="3">
    <location>
        <begin position="177"/>
        <end position="192"/>
    </location>
</feature>
<dbReference type="GO" id="GO:0016787">
    <property type="term" value="F:hydrolase activity"/>
    <property type="evidence" value="ECO:0007669"/>
    <property type="project" value="UniProtKB-KW"/>
</dbReference>
<dbReference type="Gene3D" id="4.10.400.10">
    <property type="entry name" value="Low-density Lipoprotein Receptor"/>
    <property type="match status" value="2"/>
</dbReference>
<evidence type="ECO:0000259" key="6">
    <source>
        <dbReference type="PROSITE" id="PS01180"/>
    </source>
</evidence>
<name>A0A8S3S2B0_MYTED</name>
<evidence type="ECO:0000256" key="4">
    <source>
        <dbReference type="SAM" id="Phobius"/>
    </source>
</evidence>
<evidence type="ECO:0000256" key="3">
    <source>
        <dbReference type="PROSITE-ProRule" id="PRU00124"/>
    </source>
</evidence>
<feature type="domain" description="CUB" evidence="6">
    <location>
        <begin position="29"/>
        <end position="153"/>
    </location>
</feature>
<dbReference type="SUPFAM" id="SSF49854">
    <property type="entry name" value="Spermadhesin, CUB domain"/>
    <property type="match status" value="2"/>
</dbReference>
<feature type="disulfide bond" evidence="3">
    <location>
        <begin position="506"/>
        <end position="521"/>
    </location>
</feature>
<dbReference type="CDD" id="cd00112">
    <property type="entry name" value="LDLa"/>
    <property type="match status" value="2"/>
</dbReference>
<feature type="transmembrane region" description="Helical" evidence="4">
    <location>
        <begin position="193"/>
        <end position="223"/>
    </location>
</feature>
<dbReference type="InterPro" id="IPR036055">
    <property type="entry name" value="LDL_receptor-like_sf"/>
</dbReference>
<dbReference type="InterPro" id="IPR002172">
    <property type="entry name" value="LDrepeatLR_classA_rpt"/>
</dbReference>
<reference evidence="7" key="1">
    <citation type="submission" date="2021-03" db="EMBL/GenBank/DDBJ databases">
        <authorList>
            <person name="Bekaert M."/>
        </authorList>
    </citation>
    <scope>NUCLEOTIDE SEQUENCE</scope>
</reference>
<dbReference type="Pfam" id="PF00431">
    <property type="entry name" value="CUB"/>
    <property type="match status" value="1"/>
</dbReference>
<dbReference type="PANTHER" id="PTHR24652">
    <property type="entry name" value="LOW-DENSITY LIPOPROTEIN RECEPTOR CLASS A DOMAIN-CONTAINING PROTEIN 2"/>
    <property type="match status" value="1"/>
</dbReference>
<evidence type="ECO:0000313" key="7">
    <source>
        <dbReference type="EMBL" id="CAG2215991.1"/>
    </source>
</evidence>
<dbReference type="Proteomes" id="UP000683360">
    <property type="component" value="Unassembled WGS sequence"/>
</dbReference>
<keyword evidence="7" id="KW-0378">Hydrolase</keyword>
<keyword evidence="4" id="KW-1133">Transmembrane helix</keyword>
<dbReference type="Pfam" id="PF00057">
    <property type="entry name" value="Ldl_recept_a"/>
    <property type="match status" value="2"/>
</dbReference>
<keyword evidence="5" id="KW-0732">Signal</keyword>
<dbReference type="AlphaFoldDB" id="A0A8S3S2B0"/>
<feature type="disulfide bond" evidence="3">
    <location>
        <begin position="494"/>
        <end position="512"/>
    </location>
</feature>